<dbReference type="Proteomes" id="UP001159405">
    <property type="component" value="Unassembled WGS sequence"/>
</dbReference>
<evidence type="ECO:0000256" key="5">
    <source>
        <dbReference type="SAM" id="MobiDB-lite"/>
    </source>
</evidence>
<keyword evidence="4 6" id="KW-0472">Membrane</keyword>
<evidence type="ECO:0000256" key="2">
    <source>
        <dbReference type="ARBA" id="ARBA00022692"/>
    </source>
</evidence>
<feature type="transmembrane region" description="Helical" evidence="6">
    <location>
        <begin position="546"/>
        <end position="570"/>
    </location>
</feature>
<feature type="domain" description="Methyltransferase type 11" evidence="9">
    <location>
        <begin position="697"/>
        <end position="797"/>
    </location>
</feature>
<dbReference type="InterPro" id="IPR036734">
    <property type="entry name" value="Neur_chan_lig-bd_sf"/>
</dbReference>
<evidence type="ECO:0000259" key="8">
    <source>
        <dbReference type="Pfam" id="PF02932"/>
    </source>
</evidence>
<dbReference type="SUPFAM" id="SSF90112">
    <property type="entry name" value="Neurotransmitter-gated ion-channel transmembrane pore"/>
    <property type="match status" value="2"/>
</dbReference>
<protein>
    <submittedName>
        <fullName evidence="10">Uncharacterized protein</fullName>
    </submittedName>
</protein>
<comment type="subcellular location">
    <subcellularLocation>
        <location evidence="1">Membrane</location>
        <topology evidence="1">Multi-pass membrane protein</topology>
    </subcellularLocation>
</comment>
<accession>A0ABN8RDA8</accession>
<dbReference type="Gene3D" id="3.40.50.150">
    <property type="entry name" value="Vaccinia Virus protein VP39"/>
    <property type="match status" value="1"/>
</dbReference>
<dbReference type="CDD" id="cd19051">
    <property type="entry name" value="LGIC_TM_cation"/>
    <property type="match status" value="2"/>
</dbReference>
<dbReference type="InterPro" id="IPR006029">
    <property type="entry name" value="Neurotrans-gated_channel_TM"/>
</dbReference>
<organism evidence="10 11">
    <name type="scientific">Porites lobata</name>
    <dbReference type="NCBI Taxonomy" id="104759"/>
    <lineage>
        <taxon>Eukaryota</taxon>
        <taxon>Metazoa</taxon>
        <taxon>Cnidaria</taxon>
        <taxon>Anthozoa</taxon>
        <taxon>Hexacorallia</taxon>
        <taxon>Scleractinia</taxon>
        <taxon>Fungiina</taxon>
        <taxon>Poritidae</taxon>
        <taxon>Porites</taxon>
    </lineage>
</organism>
<dbReference type="Pfam" id="PF08241">
    <property type="entry name" value="Methyltransf_11"/>
    <property type="match status" value="1"/>
</dbReference>
<evidence type="ECO:0000259" key="7">
    <source>
        <dbReference type="Pfam" id="PF02931"/>
    </source>
</evidence>
<dbReference type="SUPFAM" id="SSF53335">
    <property type="entry name" value="S-adenosyl-L-methionine-dependent methyltransferases"/>
    <property type="match status" value="1"/>
</dbReference>
<evidence type="ECO:0000256" key="6">
    <source>
        <dbReference type="SAM" id="Phobius"/>
    </source>
</evidence>
<evidence type="ECO:0000256" key="4">
    <source>
        <dbReference type="ARBA" id="ARBA00023136"/>
    </source>
</evidence>
<keyword evidence="11" id="KW-1185">Reference proteome</keyword>
<dbReference type="SUPFAM" id="SSF63712">
    <property type="entry name" value="Nicotinic receptor ligand binding domain-like"/>
    <property type="match status" value="1"/>
</dbReference>
<feature type="domain" description="Neurotransmitter-gated ion-channel transmembrane" evidence="8">
    <location>
        <begin position="71"/>
        <end position="222"/>
    </location>
</feature>
<dbReference type="CDD" id="cd02440">
    <property type="entry name" value="AdoMet_MTases"/>
    <property type="match status" value="1"/>
</dbReference>
<comment type="caution">
    <text evidence="10">The sequence shown here is derived from an EMBL/GenBank/DDBJ whole genome shotgun (WGS) entry which is preliminary data.</text>
</comment>
<dbReference type="Gene3D" id="1.20.58.390">
    <property type="entry name" value="Neurotransmitter-gated ion-channel transmembrane domain"/>
    <property type="match status" value="2"/>
</dbReference>
<dbReference type="Pfam" id="PF02931">
    <property type="entry name" value="Neur_chan_LBD"/>
    <property type="match status" value="1"/>
</dbReference>
<dbReference type="InterPro" id="IPR006202">
    <property type="entry name" value="Neur_chan_lig-bd"/>
</dbReference>
<evidence type="ECO:0000259" key="9">
    <source>
        <dbReference type="Pfam" id="PF08241"/>
    </source>
</evidence>
<evidence type="ECO:0000256" key="3">
    <source>
        <dbReference type="ARBA" id="ARBA00022989"/>
    </source>
</evidence>
<evidence type="ECO:0000313" key="11">
    <source>
        <dbReference type="Proteomes" id="UP001159405"/>
    </source>
</evidence>
<dbReference type="InterPro" id="IPR036719">
    <property type="entry name" value="Neuro-gated_channel_TM_sf"/>
</dbReference>
<feature type="transmembrane region" description="Helical" evidence="6">
    <location>
        <begin position="94"/>
        <end position="115"/>
    </location>
</feature>
<dbReference type="InterPro" id="IPR006201">
    <property type="entry name" value="Neur_channel"/>
</dbReference>
<feature type="transmembrane region" description="Helical" evidence="6">
    <location>
        <begin position="656"/>
        <end position="673"/>
    </location>
</feature>
<feature type="domain" description="Neurotransmitter-gated ion-channel transmembrane" evidence="8">
    <location>
        <begin position="490"/>
        <end position="583"/>
    </location>
</feature>
<evidence type="ECO:0000256" key="1">
    <source>
        <dbReference type="ARBA" id="ARBA00004141"/>
    </source>
</evidence>
<keyword evidence="3 6" id="KW-1133">Transmembrane helix</keyword>
<dbReference type="PRINTS" id="PR00252">
    <property type="entry name" value="NRIONCHANNEL"/>
</dbReference>
<sequence length="908" mass="103088">MIIKQAPKRGKGLGADLSDRFITSGDWEIDDVIVTSEETNHDECCEIDFSIMVYTIKITRKPLYFLFYLVGPSGLLLFLNLTSFLIPVESGERIGFVTTILLAMTVFLLLMSSLLPETSSGIPKLGFSMLNTLVIMCMVLLSNILILKLFFMEGNPPEWLQNPFRFFRKKNEKRVVQIQDVSSANGQHLLSVESPANIHTIQASEVPDGSDKQLKGSEEKGEVLTWKEVSIKLDKSKTASMQSVSGSSNGSSEHLIRAKLLENYDKIVLPVTGKKMEVRFKLRIVKLLKVCPDLSFIVVTSGLLAQDTIAETIAVDAWMSQTWTNEFLQWNASKFGNYTIHFWPDEVWTPDISLLNNAEDDDSRKGKIEFATEVKVHSTGLCILNGMTTLTASCQLNLEDWPFDNQTCVFMFGSYTYGTDRMTLKQPPARRYEEMLSDRFLSNGNWDLQDIQISTATTDHENCCHTNFSEIVYTLKIARRPLYYLFYLVGPCIILLFLNLTSFLIPVESGERIGFVTTILLAMIVFLLLMSSLLPETSSFVPKLGINLMATMVIMSMVLLSNILVLKLFFMEDHPPKWLQRLFRFFHKKNRKRDAQIQDVSSANGTHLPGVESPGSSHQMIQNFEHLQGSKKVDKRSEEKVEELTWQKVCIKLDNVFFFLFSLIAVITYAVILEKRNKGLKNEIVKHLNIQRDDKVLEVGFGPGAGLNAALKNLEHCSGKVYGIDISELIVDHAQTHFKDAIERQKLEIHLGSAMELPFTENFFNSVFHTNCYYFWPSLDQGISEVKRVLKPGGIMLTGLVHDKLKSFSSKGFFKYGPNWRPEPYIEKLKEGGFVDVAMETVTKPSGTAIRLYLPQNRRSQKLVLIEPEELHLFYIRKFRTENTAKQTSYTNSTTTCIFHKSVEKGST</sequence>
<name>A0ABN8RDA8_9CNID</name>
<dbReference type="PANTHER" id="PTHR18945">
    <property type="entry name" value="NEUROTRANSMITTER GATED ION CHANNEL"/>
    <property type="match status" value="1"/>
</dbReference>
<feature type="transmembrane region" description="Helical" evidence="6">
    <location>
        <begin position="127"/>
        <end position="151"/>
    </location>
</feature>
<dbReference type="Pfam" id="PF02932">
    <property type="entry name" value="Neur_chan_memb"/>
    <property type="match status" value="2"/>
</dbReference>
<dbReference type="InterPro" id="IPR038050">
    <property type="entry name" value="Neuro_actylchol_rec"/>
</dbReference>
<keyword evidence="2 6" id="KW-0812">Transmembrane</keyword>
<dbReference type="Gene3D" id="2.70.170.10">
    <property type="entry name" value="Neurotransmitter-gated ion-channel ligand-binding domain"/>
    <property type="match status" value="2"/>
</dbReference>
<feature type="transmembrane region" description="Helical" evidence="6">
    <location>
        <begin position="63"/>
        <end position="82"/>
    </location>
</feature>
<feature type="domain" description="Neurotransmitter-gated ion-channel ligand-binding" evidence="7">
    <location>
        <begin position="257"/>
        <end position="481"/>
    </location>
</feature>
<feature type="region of interest" description="Disordered" evidence="5">
    <location>
        <begin position="596"/>
        <end position="617"/>
    </location>
</feature>
<dbReference type="InterPro" id="IPR029063">
    <property type="entry name" value="SAM-dependent_MTases_sf"/>
</dbReference>
<gene>
    <name evidence="10" type="ORF">PLOB_00019101</name>
</gene>
<dbReference type="InterPro" id="IPR013216">
    <property type="entry name" value="Methyltransf_11"/>
</dbReference>
<reference evidence="10 11" key="1">
    <citation type="submission" date="2022-05" db="EMBL/GenBank/DDBJ databases">
        <authorList>
            <consortium name="Genoscope - CEA"/>
            <person name="William W."/>
        </authorList>
    </citation>
    <scope>NUCLEOTIDE SEQUENCE [LARGE SCALE GENOMIC DNA]</scope>
</reference>
<proteinExistence type="predicted"/>
<evidence type="ECO:0000313" key="10">
    <source>
        <dbReference type="EMBL" id="CAH3177211.1"/>
    </source>
</evidence>
<feature type="transmembrane region" description="Helical" evidence="6">
    <location>
        <begin position="513"/>
        <end position="534"/>
    </location>
</feature>
<feature type="transmembrane region" description="Helical" evidence="6">
    <location>
        <begin position="484"/>
        <end position="507"/>
    </location>
</feature>
<dbReference type="EMBL" id="CALNXK010000222">
    <property type="protein sequence ID" value="CAH3177211.1"/>
    <property type="molecule type" value="Genomic_DNA"/>
</dbReference>